<name>A0A835YAA4_9CHLO</name>
<gene>
    <name evidence="1" type="ORF">HYH03_002839</name>
</gene>
<accession>A0A835YAA4</accession>
<evidence type="ECO:0000313" key="2">
    <source>
        <dbReference type="Proteomes" id="UP000612055"/>
    </source>
</evidence>
<comment type="caution">
    <text evidence="1">The sequence shown here is derived from an EMBL/GenBank/DDBJ whole genome shotgun (WGS) entry which is preliminary data.</text>
</comment>
<dbReference type="EMBL" id="JAEHOE010000007">
    <property type="protein sequence ID" value="KAG2499260.1"/>
    <property type="molecule type" value="Genomic_DNA"/>
</dbReference>
<sequence>MAQGAAKPTLADVSLSPLADPLKFDPAVQEYWVKLSDDAPGPHLTFSARIVGTEAEPAEGLELEVWNSLDQVNTASTAHLSSGQPLTVRIKPKSSRLSVYIKRRGQKDSIACYGFLVARKMWPIAGCEHKESYDVEGESVGAPTGTCSTKWTSECLHCGHMIKEWWDYNA</sequence>
<dbReference type="Proteomes" id="UP000612055">
    <property type="component" value="Unassembled WGS sequence"/>
</dbReference>
<reference evidence="1" key="1">
    <citation type="journal article" date="2020" name="bioRxiv">
        <title>Comparative genomics of Chlamydomonas.</title>
        <authorList>
            <person name="Craig R.J."/>
            <person name="Hasan A.R."/>
            <person name="Ness R.W."/>
            <person name="Keightley P.D."/>
        </authorList>
    </citation>
    <scope>NUCLEOTIDE SEQUENCE</scope>
    <source>
        <strain evidence="1">CCAP 11/70</strain>
    </source>
</reference>
<dbReference type="AlphaFoldDB" id="A0A835YAA4"/>
<organism evidence="1 2">
    <name type="scientific">Edaphochlamys debaryana</name>
    <dbReference type="NCBI Taxonomy" id="47281"/>
    <lineage>
        <taxon>Eukaryota</taxon>
        <taxon>Viridiplantae</taxon>
        <taxon>Chlorophyta</taxon>
        <taxon>core chlorophytes</taxon>
        <taxon>Chlorophyceae</taxon>
        <taxon>CS clade</taxon>
        <taxon>Chlamydomonadales</taxon>
        <taxon>Chlamydomonadales incertae sedis</taxon>
        <taxon>Edaphochlamys</taxon>
    </lineage>
</organism>
<proteinExistence type="predicted"/>
<evidence type="ECO:0000313" key="1">
    <source>
        <dbReference type="EMBL" id="KAG2499260.1"/>
    </source>
</evidence>
<keyword evidence="2" id="KW-1185">Reference proteome</keyword>
<protein>
    <submittedName>
        <fullName evidence="1">Uncharacterized protein</fullName>
    </submittedName>
</protein>